<proteinExistence type="predicted"/>
<sequence>MSSPPPISVLLPVRNGAEYLPEAIASIEAQTYSKYEVIAVDDGSSDDSWFVLQEWASRDERVKVFRQGPDGIVPALEFARSEATGSYLARMDADDIAEPTRFELQLQLMESDSSLAICGCAIEYFPLEKVRDGALRYQAWLNAPATPEEIEKEIFVECPLPHPAFFMRADAIAEVGGYRDLGWPEDYDLLLRVWRSGGRLGKVSAVLMHWREAPQRLSRTDKRYSLDAFRRCKVHHLVSAFPSAVNGVLIWGAGRVGKGFGRELARVGVPIIAYAEVNPRKIGQNIHGAPVLDTDEALRLMDVLHLASVGQEGSRQTLRNLLSSAGYRELENFVAMA</sequence>
<dbReference type="PANTHER" id="PTHR22916">
    <property type="entry name" value="GLYCOSYLTRANSFERASE"/>
    <property type="match status" value="1"/>
</dbReference>
<accession>A0A381QGX9</accession>
<dbReference type="SUPFAM" id="SSF51735">
    <property type="entry name" value="NAD(P)-binding Rossmann-fold domains"/>
    <property type="match status" value="1"/>
</dbReference>
<organism evidence="2">
    <name type="scientific">marine metagenome</name>
    <dbReference type="NCBI Taxonomy" id="408172"/>
    <lineage>
        <taxon>unclassified sequences</taxon>
        <taxon>metagenomes</taxon>
        <taxon>ecological metagenomes</taxon>
    </lineage>
</organism>
<feature type="domain" description="Glycosyltransferase 2-like" evidence="1">
    <location>
        <begin position="8"/>
        <end position="172"/>
    </location>
</feature>
<dbReference type="AlphaFoldDB" id="A0A381QGX9"/>
<evidence type="ECO:0000259" key="1">
    <source>
        <dbReference type="Pfam" id="PF00535"/>
    </source>
</evidence>
<protein>
    <recommendedName>
        <fullName evidence="1">Glycosyltransferase 2-like domain-containing protein</fullName>
    </recommendedName>
</protein>
<dbReference type="EMBL" id="UINC01001360">
    <property type="protein sequence ID" value="SUZ78602.1"/>
    <property type="molecule type" value="Genomic_DNA"/>
</dbReference>
<dbReference type="PANTHER" id="PTHR22916:SF3">
    <property type="entry name" value="UDP-GLCNAC:BETAGAL BETA-1,3-N-ACETYLGLUCOSAMINYLTRANSFERASE-LIKE PROTEIN 1"/>
    <property type="match status" value="1"/>
</dbReference>
<dbReference type="Gene3D" id="3.40.50.720">
    <property type="entry name" value="NAD(P)-binding Rossmann-like Domain"/>
    <property type="match status" value="1"/>
</dbReference>
<dbReference type="GO" id="GO:0016758">
    <property type="term" value="F:hexosyltransferase activity"/>
    <property type="evidence" value="ECO:0007669"/>
    <property type="project" value="UniProtKB-ARBA"/>
</dbReference>
<dbReference type="InterPro" id="IPR036291">
    <property type="entry name" value="NAD(P)-bd_dom_sf"/>
</dbReference>
<evidence type="ECO:0000313" key="2">
    <source>
        <dbReference type="EMBL" id="SUZ78602.1"/>
    </source>
</evidence>
<dbReference type="Gene3D" id="3.90.550.10">
    <property type="entry name" value="Spore Coat Polysaccharide Biosynthesis Protein SpsA, Chain A"/>
    <property type="match status" value="1"/>
</dbReference>
<dbReference type="SUPFAM" id="SSF53448">
    <property type="entry name" value="Nucleotide-diphospho-sugar transferases"/>
    <property type="match status" value="1"/>
</dbReference>
<dbReference type="InterPro" id="IPR001173">
    <property type="entry name" value="Glyco_trans_2-like"/>
</dbReference>
<reference evidence="2" key="1">
    <citation type="submission" date="2018-05" db="EMBL/GenBank/DDBJ databases">
        <authorList>
            <person name="Lanie J.A."/>
            <person name="Ng W.-L."/>
            <person name="Kazmierczak K.M."/>
            <person name="Andrzejewski T.M."/>
            <person name="Davidsen T.M."/>
            <person name="Wayne K.J."/>
            <person name="Tettelin H."/>
            <person name="Glass J.I."/>
            <person name="Rusch D."/>
            <person name="Podicherti R."/>
            <person name="Tsui H.-C.T."/>
            <person name="Winkler M.E."/>
        </authorList>
    </citation>
    <scope>NUCLEOTIDE SEQUENCE</scope>
</reference>
<dbReference type="InterPro" id="IPR029044">
    <property type="entry name" value="Nucleotide-diphossugar_trans"/>
</dbReference>
<name>A0A381QGX9_9ZZZZ</name>
<gene>
    <name evidence="2" type="ORF">METZ01_LOCUS31456</name>
</gene>
<dbReference type="Pfam" id="PF00535">
    <property type="entry name" value="Glycos_transf_2"/>
    <property type="match status" value="1"/>
</dbReference>